<dbReference type="Gene3D" id="3.10.100.10">
    <property type="entry name" value="Mannose-Binding Protein A, subunit A"/>
    <property type="match status" value="1"/>
</dbReference>
<evidence type="ECO:0000313" key="2">
    <source>
        <dbReference type="Proteomes" id="UP000046393"/>
    </source>
</evidence>
<dbReference type="InterPro" id="IPR001304">
    <property type="entry name" value="C-type_lectin-like"/>
</dbReference>
<dbReference type="Pfam" id="PF00059">
    <property type="entry name" value="Lectin_C"/>
    <property type="match status" value="1"/>
</dbReference>
<accession>A0A0N5AX13</accession>
<dbReference type="Proteomes" id="UP000046393">
    <property type="component" value="Unplaced"/>
</dbReference>
<dbReference type="SUPFAM" id="SSF56436">
    <property type="entry name" value="C-type lectin-like"/>
    <property type="match status" value="1"/>
</dbReference>
<organism evidence="2 3">
    <name type="scientific">Syphacia muris</name>
    <dbReference type="NCBI Taxonomy" id="451379"/>
    <lineage>
        <taxon>Eukaryota</taxon>
        <taxon>Metazoa</taxon>
        <taxon>Ecdysozoa</taxon>
        <taxon>Nematoda</taxon>
        <taxon>Chromadorea</taxon>
        <taxon>Rhabditida</taxon>
        <taxon>Spirurina</taxon>
        <taxon>Oxyuridomorpha</taxon>
        <taxon>Oxyuroidea</taxon>
        <taxon>Oxyuridae</taxon>
        <taxon>Syphacia</taxon>
    </lineage>
</organism>
<keyword evidence="2" id="KW-1185">Reference proteome</keyword>
<sequence>MPVNADGAKQYCLSRYGERVVSVDSNAEVEFLYSEFFLKAGMSKFFVVLKNSSQAVEQNLTNANNLKKLTDSSTCYSFNSSSNHLTSIDCSTKLPYTICKVEMQSILPQLTLEDQKGISYFDAERICEKYDGHMLSLKDADEALSLFGFWFIQFSTKYLTLTGSMDSDL</sequence>
<dbReference type="WBParaSite" id="SMUV_0000948001-mRNA-1">
    <property type="protein sequence ID" value="SMUV_0000948001-mRNA-1"/>
    <property type="gene ID" value="SMUV_0000948001"/>
</dbReference>
<dbReference type="InterPro" id="IPR016187">
    <property type="entry name" value="CTDL_fold"/>
</dbReference>
<evidence type="ECO:0000259" key="1">
    <source>
        <dbReference type="Pfam" id="PF00059"/>
    </source>
</evidence>
<name>A0A0N5AX13_9BILA</name>
<protein>
    <submittedName>
        <fullName evidence="3">C-type lectin domain-containing protein</fullName>
    </submittedName>
</protein>
<feature type="domain" description="C-type lectin" evidence="1">
    <location>
        <begin position="4"/>
        <end position="100"/>
    </location>
</feature>
<proteinExistence type="predicted"/>
<reference evidence="3" key="1">
    <citation type="submission" date="2017-02" db="UniProtKB">
        <authorList>
            <consortium name="WormBaseParasite"/>
        </authorList>
    </citation>
    <scope>IDENTIFICATION</scope>
</reference>
<evidence type="ECO:0000313" key="3">
    <source>
        <dbReference type="WBParaSite" id="SMUV_0000948001-mRNA-1"/>
    </source>
</evidence>
<dbReference type="InterPro" id="IPR016186">
    <property type="entry name" value="C-type_lectin-like/link_sf"/>
</dbReference>
<dbReference type="AlphaFoldDB" id="A0A0N5AX13"/>